<protein>
    <submittedName>
        <fullName evidence="2">Uncharacterized protein</fullName>
    </submittedName>
</protein>
<feature type="region of interest" description="Disordered" evidence="1">
    <location>
        <begin position="1"/>
        <end position="20"/>
    </location>
</feature>
<reference evidence="2 3" key="1">
    <citation type="journal article" date="2013" name="PLoS Genet.">
        <title>The genome and development-dependent transcriptomes of Pyronema confluens: a window into fungal evolution.</title>
        <authorList>
            <person name="Traeger S."/>
            <person name="Altegoer F."/>
            <person name="Freitag M."/>
            <person name="Gabaldon T."/>
            <person name="Kempken F."/>
            <person name="Kumar A."/>
            <person name="Marcet-Houben M."/>
            <person name="Poggeler S."/>
            <person name="Stajich J.E."/>
            <person name="Nowrousian M."/>
        </authorList>
    </citation>
    <scope>NUCLEOTIDE SEQUENCE [LARGE SCALE GENOMIC DNA]</scope>
    <source>
        <strain evidence="3">CBS 100304</strain>
        <tissue evidence="2">Vegetative mycelium</tissue>
    </source>
</reference>
<dbReference type="Proteomes" id="UP000018144">
    <property type="component" value="Unassembled WGS sequence"/>
</dbReference>
<proteinExistence type="predicted"/>
<name>U4L1N5_PYROM</name>
<sequence length="47" mass="5713">MNLYDVSSKRVDSRESEEKTRMPLNIKQKLLQQHFQHIYVTIGYWNS</sequence>
<feature type="compositionally biased region" description="Basic and acidic residues" evidence="1">
    <location>
        <begin position="7"/>
        <end position="20"/>
    </location>
</feature>
<dbReference type="AlphaFoldDB" id="U4L1N5"/>
<dbReference type="EMBL" id="HF935410">
    <property type="protein sequence ID" value="CCX08400.1"/>
    <property type="molecule type" value="Genomic_DNA"/>
</dbReference>
<accession>U4L1N5</accession>
<evidence type="ECO:0000313" key="2">
    <source>
        <dbReference type="EMBL" id="CCX08400.1"/>
    </source>
</evidence>
<organism evidence="2 3">
    <name type="scientific">Pyronema omphalodes (strain CBS 100304)</name>
    <name type="common">Pyronema confluens</name>
    <dbReference type="NCBI Taxonomy" id="1076935"/>
    <lineage>
        <taxon>Eukaryota</taxon>
        <taxon>Fungi</taxon>
        <taxon>Dikarya</taxon>
        <taxon>Ascomycota</taxon>
        <taxon>Pezizomycotina</taxon>
        <taxon>Pezizomycetes</taxon>
        <taxon>Pezizales</taxon>
        <taxon>Pyronemataceae</taxon>
        <taxon>Pyronema</taxon>
    </lineage>
</organism>
<evidence type="ECO:0000313" key="3">
    <source>
        <dbReference type="Proteomes" id="UP000018144"/>
    </source>
</evidence>
<keyword evidence="3" id="KW-1185">Reference proteome</keyword>
<evidence type="ECO:0000256" key="1">
    <source>
        <dbReference type="SAM" id="MobiDB-lite"/>
    </source>
</evidence>
<gene>
    <name evidence="2" type="ORF">PCON_07993</name>
</gene>